<organism evidence="1 2">
    <name type="scientific">Phytophthora infestans</name>
    <name type="common">Potato late blight agent</name>
    <name type="synonym">Botrytis infestans</name>
    <dbReference type="NCBI Taxonomy" id="4787"/>
    <lineage>
        <taxon>Eukaryota</taxon>
        <taxon>Sar</taxon>
        <taxon>Stramenopiles</taxon>
        <taxon>Oomycota</taxon>
        <taxon>Peronosporomycetes</taxon>
        <taxon>Peronosporales</taxon>
        <taxon>Peronosporaceae</taxon>
        <taxon>Phytophthora</taxon>
    </lineage>
</organism>
<proteinExistence type="predicted"/>
<reference evidence="1" key="1">
    <citation type="submission" date="2020-03" db="EMBL/GenBank/DDBJ databases">
        <title>Hybrid Assembly of Korean Phytophthora infestans isolates.</title>
        <authorList>
            <person name="Prokchorchik M."/>
            <person name="Lee Y."/>
            <person name="Seo J."/>
            <person name="Cho J.-H."/>
            <person name="Park Y.-E."/>
            <person name="Jang D.-C."/>
            <person name="Im J.-S."/>
            <person name="Choi J.-G."/>
            <person name="Park H.-J."/>
            <person name="Lee G.-B."/>
            <person name="Lee Y.-G."/>
            <person name="Hong S.-Y."/>
            <person name="Cho K."/>
            <person name="Sohn K.H."/>
        </authorList>
    </citation>
    <scope>NUCLEOTIDE SEQUENCE</scope>
    <source>
        <strain evidence="1">KR_2_A2</strain>
    </source>
</reference>
<gene>
    <name evidence="1" type="ORF">GN958_ATG05569</name>
</gene>
<name>A0A8S9UZR9_PHYIN</name>
<evidence type="ECO:0000313" key="2">
    <source>
        <dbReference type="Proteomes" id="UP000704712"/>
    </source>
</evidence>
<sequence length="146" mass="17388">MAPVWSEEVVGEIMDLEEGDEALEKHIEDAGEQHTNCIELQDSDAVQDLNDDDYFTKPEGPKRIRTGLHEYYERRRPKYPDDYVVNVLQNTSRILDENGRPIRSTDVTIPHNHREVMRRKYRDYWREAELTEMSTMRRHRVLEETA</sequence>
<evidence type="ECO:0000313" key="1">
    <source>
        <dbReference type="EMBL" id="KAF4145267.1"/>
    </source>
</evidence>
<protein>
    <submittedName>
        <fullName evidence="1">Uncharacterized protein</fullName>
    </submittedName>
</protein>
<comment type="caution">
    <text evidence="1">The sequence shown here is derived from an EMBL/GenBank/DDBJ whole genome shotgun (WGS) entry which is preliminary data.</text>
</comment>
<dbReference type="Proteomes" id="UP000704712">
    <property type="component" value="Unassembled WGS sequence"/>
</dbReference>
<accession>A0A8S9UZR9</accession>
<dbReference type="AlphaFoldDB" id="A0A8S9UZR9"/>
<dbReference type="EMBL" id="JAACNO010000752">
    <property type="protein sequence ID" value="KAF4145267.1"/>
    <property type="molecule type" value="Genomic_DNA"/>
</dbReference>